<feature type="domain" description="MacB-like periplasmic core" evidence="8">
    <location>
        <begin position="20"/>
        <end position="242"/>
    </location>
</feature>
<dbReference type="Proteomes" id="UP000324611">
    <property type="component" value="Unassembled WGS sequence"/>
</dbReference>
<keyword evidence="4 6" id="KW-1133">Transmembrane helix</keyword>
<accession>A0A5B2VNI8</accession>
<feature type="transmembrane region" description="Helical" evidence="6">
    <location>
        <begin position="666"/>
        <end position="690"/>
    </location>
</feature>
<dbReference type="PROSITE" id="PS51257">
    <property type="entry name" value="PROKAR_LIPOPROTEIN"/>
    <property type="match status" value="1"/>
</dbReference>
<evidence type="ECO:0000256" key="3">
    <source>
        <dbReference type="ARBA" id="ARBA00022692"/>
    </source>
</evidence>
<reference evidence="9 10" key="2">
    <citation type="submission" date="2019-09" db="EMBL/GenBank/DDBJ databases">
        <authorList>
            <person name="Jin C."/>
        </authorList>
    </citation>
    <scope>NUCLEOTIDE SEQUENCE [LARGE SCALE GENOMIC DNA]</scope>
    <source>
        <strain evidence="9 10">BN140078</strain>
    </source>
</reference>
<dbReference type="RefSeq" id="WP_149840954.1">
    <property type="nucleotide sequence ID" value="NZ_VUOC01000004.1"/>
</dbReference>
<dbReference type="GO" id="GO:0022857">
    <property type="term" value="F:transmembrane transporter activity"/>
    <property type="evidence" value="ECO:0007669"/>
    <property type="project" value="TreeGrafter"/>
</dbReference>
<feature type="transmembrane region" description="Helical" evidence="6">
    <location>
        <begin position="21"/>
        <end position="40"/>
    </location>
</feature>
<reference evidence="9 10" key="1">
    <citation type="submission" date="2019-09" db="EMBL/GenBank/DDBJ databases">
        <title>Chitinophaga ginsengihumi sp. nov., isolated from soil of ginseng rhizosphere.</title>
        <authorList>
            <person name="Lee J."/>
        </authorList>
    </citation>
    <scope>NUCLEOTIDE SEQUENCE [LARGE SCALE GENOMIC DNA]</scope>
    <source>
        <strain evidence="9 10">BN140078</strain>
    </source>
</reference>
<keyword evidence="3 6" id="KW-0812">Transmembrane</keyword>
<dbReference type="Pfam" id="PF02687">
    <property type="entry name" value="FtsX"/>
    <property type="match status" value="2"/>
</dbReference>
<dbReference type="PANTHER" id="PTHR30572">
    <property type="entry name" value="MEMBRANE COMPONENT OF TRANSPORTER-RELATED"/>
    <property type="match status" value="1"/>
</dbReference>
<proteinExistence type="predicted"/>
<comment type="subcellular location">
    <subcellularLocation>
        <location evidence="1">Cell membrane</location>
        <topology evidence="1">Multi-pass membrane protein</topology>
    </subcellularLocation>
</comment>
<organism evidence="9 10">
    <name type="scientific">Chitinophaga agrisoli</name>
    <dbReference type="NCBI Taxonomy" id="2607653"/>
    <lineage>
        <taxon>Bacteria</taxon>
        <taxon>Pseudomonadati</taxon>
        <taxon>Bacteroidota</taxon>
        <taxon>Chitinophagia</taxon>
        <taxon>Chitinophagales</taxon>
        <taxon>Chitinophagaceae</taxon>
        <taxon>Chitinophaga</taxon>
    </lineage>
</organism>
<keyword evidence="5 6" id="KW-0472">Membrane</keyword>
<sequence length="789" mass="86561">MLTTHFKTAWRYLRKEGHFTLLNICSLSTGLACALLIWLWTADELAVDHIFAHNDRLYQVMKNAREPDGHIQTYSMTPGPLSQALAADMPEVEFATGVYVPAKQTGVLTAGDTHLRVKEQYVGPDFLQVFSYPLLEGDRLTALREPTKVVITDALALKLFHTTRGVVGKSVTWNNDPYSGTYLVAGVVKSPPANATAQFEILFPYALYLRHEANASAWTNSEPNTYILLKAGASQALFSKKLGSYLQAKTGEAYQSLFIRPYSSSYLYGRYVDGVQAGGRIGYIRLFMLVGIFILVIACVNFMNLSTARAAGRSKEVGIKKAVGARRGTLILQYLAESVLLAFLSLIIALLLTLLLLWPLHQLTGKQLSLPLNAGMLLFLVGITLFTGLLAGSYPAFYLSGFAPVRVLKGPIKTSARELLVRKGLVIFQFVISVILIVAVLVVYQQVSFIHSKNLGLHKDHVIVLQKDGALANHTTPFLEAASSINGVVHASVFGRALTNNGTGTQGISWEGMSPDQAVTFKYLFVGYGFIETMGIRMLDGQPFTRGGDSMQIIFNEAAIKAMGLKDPIGKTVTQWKEKKRIVGVVNDFHFESLYEPVKPCFFILAPQSPDAGNIAILLRAGSEKATLAQLEQLYKQYNPGFPFSFKFLDQDYQLLYTSENQVAVLFRYFAAIAIVICCLGLLGLAAFTAQRRQKEIGIRKVLGATAGNIVLLLSKDFLTLVLISLPIAFPVAGWMSYNWLQHFAYRISLGASVFLITGAAIVLITLLTVSLQSIKAALADPVKSLHTA</sequence>
<feature type="transmembrane region" description="Helical" evidence="6">
    <location>
        <begin position="334"/>
        <end position="358"/>
    </location>
</feature>
<feature type="transmembrane region" description="Helical" evidence="6">
    <location>
        <begin position="424"/>
        <end position="444"/>
    </location>
</feature>
<feature type="transmembrane region" description="Helical" evidence="6">
    <location>
        <begin position="283"/>
        <end position="305"/>
    </location>
</feature>
<dbReference type="AlphaFoldDB" id="A0A5B2VNI8"/>
<feature type="domain" description="ABC3 transporter permease C-terminal" evidence="7">
    <location>
        <begin position="289"/>
        <end position="400"/>
    </location>
</feature>
<evidence type="ECO:0000256" key="5">
    <source>
        <dbReference type="ARBA" id="ARBA00023136"/>
    </source>
</evidence>
<dbReference type="GO" id="GO:0005886">
    <property type="term" value="C:plasma membrane"/>
    <property type="evidence" value="ECO:0007669"/>
    <property type="project" value="UniProtKB-SubCell"/>
</dbReference>
<dbReference type="InterPro" id="IPR050250">
    <property type="entry name" value="Macrolide_Exporter_MacB"/>
</dbReference>
<dbReference type="PANTHER" id="PTHR30572:SF18">
    <property type="entry name" value="ABC-TYPE MACROLIDE FAMILY EXPORT SYSTEM PERMEASE COMPONENT 2"/>
    <property type="match status" value="1"/>
</dbReference>
<evidence type="ECO:0000256" key="4">
    <source>
        <dbReference type="ARBA" id="ARBA00022989"/>
    </source>
</evidence>
<evidence type="ECO:0000256" key="2">
    <source>
        <dbReference type="ARBA" id="ARBA00022475"/>
    </source>
</evidence>
<evidence type="ECO:0000259" key="7">
    <source>
        <dbReference type="Pfam" id="PF02687"/>
    </source>
</evidence>
<evidence type="ECO:0000313" key="10">
    <source>
        <dbReference type="Proteomes" id="UP000324611"/>
    </source>
</evidence>
<evidence type="ECO:0000256" key="6">
    <source>
        <dbReference type="SAM" id="Phobius"/>
    </source>
</evidence>
<feature type="domain" description="ABC3 transporter permease C-terminal" evidence="7">
    <location>
        <begin position="670"/>
        <end position="778"/>
    </location>
</feature>
<feature type="transmembrane region" description="Helical" evidence="6">
    <location>
        <begin position="718"/>
        <end position="738"/>
    </location>
</feature>
<protein>
    <submittedName>
        <fullName evidence="9">FtsX-like permease family protein</fullName>
    </submittedName>
</protein>
<evidence type="ECO:0000259" key="8">
    <source>
        <dbReference type="Pfam" id="PF12704"/>
    </source>
</evidence>
<gene>
    <name evidence="9" type="ORF">F0L74_26670</name>
</gene>
<evidence type="ECO:0000313" key="9">
    <source>
        <dbReference type="EMBL" id="KAA2239777.1"/>
    </source>
</evidence>
<dbReference type="Pfam" id="PF12704">
    <property type="entry name" value="MacB_PCD"/>
    <property type="match status" value="1"/>
</dbReference>
<dbReference type="InterPro" id="IPR003838">
    <property type="entry name" value="ABC3_permease_C"/>
</dbReference>
<feature type="transmembrane region" description="Helical" evidence="6">
    <location>
        <begin position="744"/>
        <end position="770"/>
    </location>
</feature>
<evidence type="ECO:0000256" key="1">
    <source>
        <dbReference type="ARBA" id="ARBA00004651"/>
    </source>
</evidence>
<comment type="caution">
    <text evidence="9">The sequence shown here is derived from an EMBL/GenBank/DDBJ whole genome shotgun (WGS) entry which is preliminary data.</text>
</comment>
<dbReference type="InterPro" id="IPR025857">
    <property type="entry name" value="MacB_PCD"/>
</dbReference>
<name>A0A5B2VNI8_9BACT</name>
<feature type="transmembrane region" description="Helical" evidence="6">
    <location>
        <begin position="378"/>
        <end position="403"/>
    </location>
</feature>
<keyword evidence="10" id="KW-1185">Reference proteome</keyword>
<keyword evidence="2" id="KW-1003">Cell membrane</keyword>
<dbReference type="EMBL" id="VUOC01000004">
    <property type="protein sequence ID" value="KAA2239777.1"/>
    <property type="molecule type" value="Genomic_DNA"/>
</dbReference>